<dbReference type="PANTHER" id="PTHR11067:SF9">
    <property type="entry name" value="INOSINE TRIPHOSPHATE PYROPHOSPHATASE"/>
    <property type="match status" value="1"/>
</dbReference>
<keyword evidence="4 10" id="KW-0547">Nucleotide-binding</keyword>
<keyword evidence="13" id="KW-1185">Reference proteome</keyword>
<protein>
    <recommendedName>
        <fullName evidence="10">dITP/XTP pyrophosphatase</fullName>
        <ecNumber evidence="10">3.6.1.66</ecNumber>
    </recommendedName>
    <alternativeName>
        <fullName evidence="10">Non-canonical purine NTP pyrophosphatase</fullName>
    </alternativeName>
    <alternativeName>
        <fullName evidence="10">Non-standard purine NTP pyrophosphatase</fullName>
    </alternativeName>
    <alternativeName>
        <fullName evidence="10">Nucleoside-triphosphate diphosphatase</fullName>
    </alternativeName>
    <alternativeName>
        <fullName evidence="10">Nucleoside-triphosphate pyrophosphatase</fullName>
        <shortName evidence="10">NTPase</shortName>
    </alternativeName>
</protein>
<evidence type="ECO:0000256" key="4">
    <source>
        <dbReference type="ARBA" id="ARBA00022741"/>
    </source>
</evidence>
<dbReference type="RefSeq" id="WP_074692574.1">
    <property type="nucleotide sequence ID" value="NZ_FNOJ01000005.1"/>
</dbReference>
<dbReference type="Pfam" id="PF01725">
    <property type="entry name" value="Ham1p_like"/>
    <property type="match status" value="1"/>
</dbReference>
<evidence type="ECO:0000256" key="8">
    <source>
        <dbReference type="ARBA" id="ARBA00051875"/>
    </source>
</evidence>
<feature type="binding site" evidence="10">
    <location>
        <position position="69"/>
    </location>
    <ligand>
        <name>substrate</name>
    </ligand>
</feature>
<dbReference type="EMBL" id="FNOJ01000005">
    <property type="protein sequence ID" value="SDW40738.1"/>
    <property type="molecule type" value="Genomic_DNA"/>
</dbReference>
<organism evidence="12 13">
    <name type="scientific">Alicyclobacillus hesperidum</name>
    <dbReference type="NCBI Taxonomy" id="89784"/>
    <lineage>
        <taxon>Bacteria</taxon>
        <taxon>Bacillati</taxon>
        <taxon>Bacillota</taxon>
        <taxon>Bacilli</taxon>
        <taxon>Bacillales</taxon>
        <taxon>Alicyclobacillaceae</taxon>
        <taxon>Alicyclobacillus</taxon>
    </lineage>
</organism>
<dbReference type="GO" id="GO:0036220">
    <property type="term" value="F:ITP diphosphatase activity"/>
    <property type="evidence" value="ECO:0007669"/>
    <property type="project" value="UniProtKB-UniRule"/>
</dbReference>
<dbReference type="InterPro" id="IPR002637">
    <property type="entry name" value="RdgB/HAM1"/>
</dbReference>
<evidence type="ECO:0000256" key="5">
    <source>
        <dbReference type="ARBA" id="ARBA00022801"/>
    </source>
</evidence>
<keyword evidence="6 10" id="KW-0460">Magnesium</keyword>
<accession>A0A1H2TA73</accession>
<comment type="similarity">
    <text evidence="1 10 11">Belongs to the HAM1 NTPase family.</text>
</comment>
<feature type="binding site" evidence="10">
    <location>
        <position position="174"/>
    </location>
    <ligand>
        <name>substrate</name>
    </ligand>
</feature>
<dbReference type="GO" id="GO:0036222">
    <property type="term" value="F:XTP diphosphatase activity"/>
    <property type="evidence" value="ECO:0007669"/>
    <property type="project" value="UniProtKB-UniRule"/>
</dbReference>
<evidence type="ECO:0000256" key="7">
    <source>
        <dbReference type="ARBA" id="ARBA00023080"/>
    </source>
</evidence>
<dbReference type="GO" id="GO:0009117">
    <property type="term" value="P:nucleotide metabolic process"/>
    <property type="evidence" value="ECO:0007669"/>
    <property type="project" value="UniProtKB-KW"/>
</dbReference>
<evidence type="ECO:0000256" key="11">
    <source>
        <dbReference type="RuleBase" id="RU003781"/>
    </source>
</evidence>
<comment type="catalytic activity">
    <reaction evidence="9 10">
        <text>XTP + H2O = XMP + diphosphate + H(+)</text>
        <dbReference type="Rhea" id="RHEA:28610"/>
        <dbReference type="ChEBI" id="CHEBI:15377"/>
        <dbReference type="ChEBI" id="CHEBI:15378"/>
        <dbReference type="ChEBI" id="CHEBI:33019"/>
        <dbReference type="ChEBI" id="CHEBI:57464"/>
        <dbReference type="ChEBI" id="CHEBI:61314"/>
        <dbReference type="EC" id="3.6.1.66"/>
    </reaction>
</comment>
<evidence type="ECO:0000313" key="12">
    <source>
        <dbReference type="EMBL" id="SDW40738.1"/>
    </source>
</evidence>
<keyword evidence="3 10" id="KW-0479">Metal-binding</keyword>
<dbReference type="GO" id="GO:0017111">
    <property type="term" value="F:ribonucleoside triphosphate phosphatase activity"/>
    <property type="evidence" value="ECO:0007669"/>
    <property type="project" value="InterPro"/>
</dbReference>
<dbReference type="FunFam" id="3.90.950.10:FF:000001">
    <property type="entry name" value="dITP/XTP pyrophosphatase"/>
    <property type="match status" value="1"/>
</dbReference>
<evidence type="ECO:0000256" key="6">
    <source>
        <dbReference type="ARBA" id="ARBA00022842"/>
    </source>
</evidence>
<evidence type="ECO:0000256" key="1">
    <source>
        <dbReference type="ARBA" id="ARBA00008023"/>
    </source>
</evidence>
<dbReference type="STRING" id="89784.SAMN04489725_105141"/>
<proteinExistence type="inferred from homology"/>
<feature type="binding site" evidence="10">
    <location>
        <begin position="179"/>
        <end position="180"/>
    </location>
    <ligand>
        <name>substrate</name>
    </ligand>
</feature>
<comment type="cofactor">
    <cofactor evidence="10">
        <name>Mg(2+)</name>
        <dbReference type="ChEBI" id="CHEBI:18420"/>
    </cofactor>
    <text evidence="10">Binds 1 Mg(2+) ion per subunit.</text>
</comment>
<dbReference type="GO" id="GO:0035870">
    <property type="term" value="F:dITP diphosphatase activity"/>
    <property type="evidence" value="ECO:0007669"/>
    <property type="project" value="UniProtKB-UniRule"/>
</dbReference>
<feature type="binding site" evidence="10">
    <location>
        <position position="68"/>
    </location>
    <ligand>
        <name>Mg(2+)</name>
        <dbReference type="ChEBI" id="CHEBI:18420"/>
    </ligand>
</feature>
<gene>
    <name evidence="12" type="ORF">SAMN04489725_105141</name>
</gene>
<dbReference type="GO" id="GO:0005829">
    <property type="term" value="C:cytosol"/>
    <property type="evidence" value="ECO:0007669"/>
    <property type="project" value="TreeGrafter"/>
</dbReference>
<keyword evidence="5 10" id="KW-0378">Hydrolase</keyword>
<name>A0A1H2TA73_9BACL</name>
<dbReference type="EC" id="3.6.1.66" evidence="10"/>
<dbReference type="SUPFAM" id="SSF52972">
    <property type="entry name" value="ITPase-like"/>
    <property type="match status" value="1"/>
</dbReference>
<dbReference type="GO" id="GO:0000166">
    <property type="term" value="F:nucleotide binding"/>
    <property type="evidence" value="ECO:0007669"/>
    <property type="project" value="UniProtKB-KW"/>
</dbReference>
<dbReference type="NCBIfam" id="TIGR00042">
    <property type="entry name" value="RdgB/HAM1 family non-canonical purine NTP pyrophosphatase"/>
    <property type="match status" value="1"/>
</dbReference>
<comment type="catalytic activity">
    <reaction evidence="10">
        <text>ITP + H2O = IMP + diphosphate + H(+)</text>
        <dbReference type="Rhea" id="RHEA:29399"/>
        <dbReference type="ChEBI" id="CHEBI:15377"/>
        <dbReference type="ChEBI" id="CHEBI:15378"/>
        <dbReference type="ChEBI" id="CHEBI:33019"/>
        <dbReference type="ChEBI" id="CHEBI:58053"/>
        <dbReference type="ChEBI" id="CHEBI:61402"/>
        <dbReference type="EC" id="3.6.1.66"/>
    </reaction>
</comment>
<dbReference type="InterPro" id="IPR020922">
    <property type="entry name" value="dITP/XTP_pyrophosphatase"/>
</dbReference>
<comment type="caution">
    <text evidence="10">Lacks conserved residue(s) required for the propagation of feature annotation.</text>
</comment>
<comment type="subunit">
    <text evidence="2 10">Homodimer.</text>
</comment>
<dbReference type="GO" id="GO:0009146">
    <property type="term" value="P:purine nucleoside triphosphate catabolic process"/>
    <property type="evidence" value="ECO:0007669"/>
    <property type="project" value="UniProtKB-UniRule"/>
</dbReference>
<evidence type="ECO:0000256" key="2">
    <source>
        <dbReference type="ARBA" id="ARBA00011738"/>
    </source>
</evidence>
<evidence type="ECO:0000313" key="13">
    <source>
        <dbReference type="Proteomes" id="UP000182589"/>
    </source>
</evidence>
<dbReference type="Proteomes" id="UP000182589">
    <property type="component" value="Unassembled WGS sequence"/>
</dbReference>
<evidence type="ECO:0000256" key="10">
    <source>
        <dbReference type="HAMAP-Rule" id="MF_01405"/>
    </source>
</evidence>
<comment type="function">
    <text evidence="10">Pyrophosphatase that catalyzes the hydrolysis of nucleoside triphosphates to their monophosphate derivatives, with a high preference for the non-canonical purine nucleotides XTP (xanthosine triphosphate), dITP (deoxyinosine triphosphate) and ITP. Seems to function as a house-cleaning enzyme that removes non-canonical purine nucleotides from the nucleotide pool, thus preventing their incorporation into DNA/RNA and avoiding chromosomal lesions.</text>
</comment>
<sequence>MMRLFIATKNVHKVEEFRLLLADIPAELLPLPAELPEAPETATTFLAIAQEKALFYARQLGAMVLADDSGLVVPELNGEPGIYSARYGGKHGDDLANHAKLIARMHEKGLSSAEAYFACAVAFANADGVIGAVEGRVTGTVHDFARGTHGFGYDPLFTPHGEGRRFAEMSMEEKAAYSHRAKAVELIRPILISMAESTKLS</sequence>
<dbReference type="InterPro" id="IPR029001">
    <property type="entry name" value="ITPase-like_fam"/>
</dbReference>
<evidence type="ECO:0000256" key="3">
    <source>
        <dbReference type="ARBA" id="ARBA00022723"/>
    </source>
</evidence>
<evidence type="ECO:0000256" key="9">
    <source>
        <dbReference type="ARBA" id="ARBA00052017"/>
    </source>
</evidence>
<feature type="binding site" evidence="10">
    <location>
        <begin position="8"/>
        <end position="13"/>
    </location>
    <ligand>
        <name>substrate</name>
    </ligand>
</feature>
<dbReference type="AlphaFoldDB" id="A0A1H2TA73"/>
<dbReference type="PANTHER" id="PTHR11067">
    <property type="entry name" value="INOSINE TRIPHOSPHATE PYROPHOSPHATASE/HAM1 PROTEIN"/>
    <property type="match status" value="1"/>
</dbReference>
<dbReference type="HAMAP" id="MF_01405">
    <property type="entry name" value="Non_canon_purine_NTPase"/>
    <property type="match status" value="1"/>
</dbReference>
<keyword evidence="7 10" id="KW-0546">Nucleotide metabolism</keyword>
<feature type="active site" description="Proton acceptor" evidence="10">
    <location>
        <position position="68"/>
    </location>
</feature>
<dbReference type="CDD" id="cd00515">
    <property type="entry name" value="HAM1"/>
    <property type="match status" value="1"/>
</dbReference>
<reference evidence="13" key="1">
    <citation type="submission" date="2016-10" db="EMBL/GenBank/DDBJ databases">
        <authorList>
            <person name="Varghese N."/>
        </authorList>
    </citation>
    <scope>NUCLEOTIDE SEQUENCE [LARGE SCALE GENOMIC DNA]</scope>
    <source>
        <strain evidence="13">DSM 12489</strain>
    </source>
</reference>
<feature type="binding site" evidence="10">
    <location>
        <begin position="151"/>
        <end position="154"/>
    </location>
    <ligand>
        <name>substrate</name>
    </ligand>
</feature>
<dbReference type="GO" id="GO:0046872">
    <property type="term" value="F:metal ion binding"/>
    <property type="evidence" value="ECO:0007669"/>
    <property type="project" value="UniProtKB-KW"/>
</dbReference>
<comment type="catalytic activity">
    <reaction evidence="8 10">
        <text>dITP + H2O = dIMP + diphosphate + H(+)</text>
        <dbReference type="Rhea" id="RHEA:28342"/>
        <dbReference type="ChEBI" id="CHEBI:15377"/>
        <dbReference type="ChEBI" id="CHEBI:15378"/>
        <dbReference type="ChEBI" id="CHEBI:33019"/>
        <dbReference type="ChEBI" id="CHEBI:61194"/>
        <dbReference type="ChEBI" id="CHEBI:61382"/>
        <dbReference type="EC" id="3.6.1.66"/>
    </reaction>
</comment>
<dbReference type="Gene3D" id="3.90.950.10">
    <property type="match status" value="1"/>
</dbReference>